<keyword evidence="1" id="KW-0812">Transmembrane</keyword>
<evidence type="ECO:0000256" key="1">
    <source>
        <dbReference type="SAM" id="Phobius"/>
    </source>
</evidence>
<name>A0ABN9ZID9_PIPNA</name>
<proteinExistence type="predicted"/>
<dbReference type="EMBL" id="OY882873">
    <property type="protein sequence ID" value="CAK6438079.1"/>
    <property type="molecule type" value="Genomic_DNA"/>
</dbReference>
<gene>
    <name evidence="2" type="ORF">MPIPNATIZW_LOCUS6385</name>
</gene>
<protein>
    <submittedName>
        <fullName evidence="2">Uncharacterized protein</fullName>
    </submittedName>
</protein>
<feature type="transmembrane region" description="Helical" evidence="1">
    <location>
        <begin position="79"/>
        <end position="98"/>
    </location>
</feature>
<sequence>MFKCQKRPGTQHSVTFFLLFFSLFPSFFFLSTSLCFANRIKTLTKISFSEEKHFYRTKTATCFAANTQLKAEKENIYKIQGGFFFPFLFLLLFFFFFYNAKRVIQNFQPYK</sequence>
<organism evidence="2 3">
    <name type="scientific">Pipistrellus nathusii</name>
    <name type="common">Nathusius' pipistrelle</name>
    <dbReference type="NCBI Taxonomy" id="59473"/>
    <lineage>
        <taxon>Eukaryota</taxon>
        <taxon>Metazoa</taxon>
        <taxon>Chordata</taxon>
        <taxon>Craniata</taxon>
        <taxon>Vertebrata</taxon>
        <taxon>Euteleostomi</taxon>
        <taxon>Mammalia</taxon>
        <taxon>Eutheria</taxon>
        <taxon>Laurasiatheria</taxon>
        <taxon>Chiroptera</taxon>
        <taxon>Yangochiroptera</taxon>
        <taxon>Vespertilionidae</taxon>
        <taxon>Pipistrellus</taxon>
    </lineage>
</organism>
<dbReference type="Proteomes" id="UP001314169">
    <property type="component" value="Chromosome 16"/>
</dbReference>
<reference evidence="2" key="1">
    <citation type="submission" date="2023-12" db="EMBL/GenBank/DDBJ databases">
        <authorList>
            <person name="Brown T."/>
        </authorList>
    </citation>
    <scope>NUCLEOTIDE SEQUENCE</scope>
</reference>
<evidence type="ECO:0000313" key="2">
    <source>
        <dbReference type="EMBL" id="CAK6438079.1"/>
    </source>
</evidence>
<keyword evidence="3" id="KW-1185">Reference proteome</keyword>
<keyword evidence="1" id="KW-1133">Transmembrane helix</keyword>
<evidence type="ECO:0000313" key="3">
    <source>
        <dbReference type="Proteomes" id="UP001314169"/>
    </source>
</evidence>
<keyword evidence="1" id="KW-0472">Membrane</keyword>
<accession>A0ABN9ZID9</accession>